<dbReference type="CDD" id="cd19817">
    <property type="entry name" value="Bbox1_ANCHR-like"/>
    <property type="match status" value="1"/>
</dbReference>
<feature type="compositionally biased region" description="Low complexity" evidence="1">
    <location>
        <begin position="55"/>
        <end position="73"/>
    </location>
</feature>
<evidence type="ECO:0000313" key="2">
    <source>
        <dbReference type="EMBL" id="KAF2253175.1"/>
    </source>
</evidence>
<dbReference type="RefSeq" id="XP_033688179.1">
    <property type="nucleotide sequence ID" value="XM_033830850.1"/>
</dbReference>
<organism evidence="2 3">
    <name type="scientific">Trematosphaeria pertusa</name>
    <dbReference type="NCBI Taxonomy" id="390896"/>
    <lineage>
        <taxon>Eukaryota</taxon>
        <taxon>Fungi</taxon>
        <taxon>Dikarya</taxon>
        <taxon>Ascomycota</taxon>
        <taxon>Pezizomycotina</taxon>
        <taxon>Dothideomycetes</taxon>
        <taxon>Pleosporomycetidae</taxon>
        <taxon>Pleosporales</taxon>
        <taxon>Massarineae</taxon>
        <taxon>Trematosphaeriaceae</taxon>
        <taxon>Trematosphaeria</taxon>
    </lineage>
</organism>
<name>A0A6A6IRI9_9PLEO</name>
<dbReference type="Pfam" id="PF22586">
    <property type="entry name" value="ANCHR-like_BBOX"/>
    <property type="match status" value="1"/>
</dbReference>
<dbReference type="PANTHER" id="PTHR46603:SF1">
    <property type="entry name" value="ABSCISSION_NOCUT CHECKPOINT REGULATOR"/>
    <property type="match status" value="1"/>
</dbReference>
<accession>A0A6A6IRI9</accession>
<dbReference type="OrthoDB" id="5407799at2759"/>
<dbReference type="InterPro" id="IPR044553">
    <property type="entry name" value="Bbox1_ANCHR"/>
</dbReference>
<dbReference type="AlphaFoldDB" id="A0A6A6IRI9"/>
<evidence type="ECO:0000313" key="3">
    <source>
        <dbReference type="Proteomes" id="UP000800094"/>
    </source>
</evidence>
<dbReference type="GeneID" id="54584180"/>
<keyword evidence="3" id="KW-1185">Reference proteome</keyword>
<evidence type="ECO:0008006" key="4">
    <source>
        <dbReference type="Google" id="ProtNLM"/>
    </source>
</evidence>
<gene>
    <name evidence="2" type="ORF">BU26DRAFT_528454</name>
</gene>
<dbReference type="Proteomes" id="UP000800094">
    <property type="component" value="Unassembled WGS sequence"/>
</dbReference>
<feature type="region of interest" description="Disordered" evidence="1">
    <location>
        <begin position="312"/>
        <end position="339"/>
    </location>
</feature>
<protein>
    <recommendedName>
        <fullName evidence="4">Abscission/NoCut checkpoint regulator</fullName>
    </recommendedName>
</protein>
<dbReference type="EMBL" id="ML987191">
    <property type="protein sequence ID" value="KAF2253175.1"/>
    <property type="molecule type" value="Genomic_DNA"/>
</dbReference>
<sequence>MPDSTPVDDSLLARLNALKKSSVSFDTNFSASVAPSASAPPSNAPDDLAARFARLSSASLSSSPIPSRTASSSNTQTRNDGAPIIAPGAPSYLEGIAEGVGGGETEVNPEDEKSLEELLDELNLGQREEWDLSGKDEKDVGKLLKDIRTILPEVQKSVQEKRTQTEAPADAEGGKKEEELMDWENVEVDIGSGGVRVGNEEQHGEEDGDEGEQKKTEDQEANDVIARVMAELQISKKYDPPSPPPEDSASDSGDQKSPQEKEKATSRSEDKTDSKDDSSLNLPSAPKSLPSDDFAKTQALEDALTARLAALSKPSSDSLGLPSAPSFAPAKKPPKIESSLSKALEEEVDTWCIICTDDSTLKCLGCDGDLYCQTCWMEGHRGESAGFEERRHKAVLYSRDRKKKKQAATQ</sequence>
<dbReference type="SUPFAM" id="SSF57845">
    <property type="entry name" value="B-box zinc-binding domain"/>
    <property type="match status" value="1"/>
</dbReference>
<feature type="region of interest" description="Disordered" evidence="1">
    <location>
        <begin position="154"/>
        <end position="296"/>
    </location>
</feature>
<feature type="region of interest" description="Disordered" evidence="1">
    <location>
        <begin position="55"/>
        <end position="112"/>
    </location>
</feature>
<evidence type="ECO:0000256" key="1">
    <source>
        <dbReference type="SAM" id="MobiDB-lite"/>
    </source>
</evidence>
<reference evidence="2" key="1">
    <citation type="journal article" date="2020" name="Stud. Mycol.">
        <title>101 Dothideomycetes genomes: a test case for predicting lifestyles and emergence of pathogens.</title>
        <authorList>
            <person name="Haridas S."/>
            <person name="Albert R."/>
            <person name="Binder M."/>
            <person name="Bloem J."/>
            <person name="Labutti K."/>
            <person name="Salamov A."/>
            <person name="Andreopoulos B."/>
            <person name="Baker S."/>
            <person name="Barry K."/>
            <person name="Bills G."/>
            <person name="Bluhm B."/>
            <person name="Cannon C."/>
            <person name="Castanera R."/>
            <person name="Culley D."/>
            <person name="Daum C."/>
            <person name="Ezra D."/>
            <person name="Gonzalez J."/>
            <person name="Henrissat B."/>
            <person name="Kuo A."/>
            <person name="Liang C."/>
            <person name="Lipzen A."/>
            <person name="Lutzoni F."/>
            <person name="Magnuson J."/>
            <person name="Mondo S."/>
            <person name="Nolan M."/>
            <person name="Ohm R."/>
            <person name="Pangilinan J."/>
            <person name="Park H.-J."/>
            <person name="Ramirez L."/>
            <person name="Alfaro M."/>
            <person name="Sun H."/>
            <person name="Tritt A."/>
            <person name="Yoshinaga Y."/>
            <person name="Zwiers L.-H."/>
            <person name="Turgeon B."/>
            <person name="Goodwin S."/>
            <person name="Spatafora J."/>
            <person name="Crous P."/>
            <person name="Grigoriev I."/>
        </authorList>
    </citation>
    <scope>NUCLEOTIDE SEQUENCE</scope>
    <source>
        <strain evidence="2">CBS 122368</strain>
    </source>
</reference>
<proteinExistence type="predicted"/>
<feature type="compositionally biased region" description="Basic and acidic residues" evidence="1">
    <location>
        <begin position="253"/>
        <end position="278"/>
    </location>
</feature>
<dbReference type="PANTHER" id="PTHR46603">
    <property type="entry name" value="ABSCISSION/NOCUT CHECKPOINT REGULATOR"/>
    <property type="match status" value="1"/>
</dbReference>